<proteinExistence type="predicted"/>
<protein>
    <submittedName>
        <fullName evidence="1">Uncharacterized protein</fullName>
    </submittedName>
</protein>
<evidence type="ECO:0000313" key="1">
    <source>
        <dbReference type="EMBL" id="EDY62193.1"/>
    </source>
</evidence>
<name>B5H5T2_STRE2</name>
<evidence type="ECO:0000313" key="2">
    <source>
        <dbReference type="Proteomes" id="UP000002805"/>
    </source>
</evidence>
<dbReference type="Proteomes" id="UP000002805">
    <property type="component" value="Chromosome"/>
</dbReference>
<keyword evidence="2" id="KW-1185">Reference proteome</keyword>
<gene>
    <name evidence="1" type="ORF">SSDG_00511</name>
</gene>
<reference evidence="2" key="2">
    <citation type="submission" date="2009-10" db="EMBL/GenBank/DDBJ databases">
        <title>The genome sequence of Streptomyces pristinaespiralis strain ATCC 25486.</title>
        <authorList>
            <consortium name="The Broad Institute Genome Sequencing Platform"/>
            <consortium name="Broad Institute Microbial Sequencing Center"/>
            <person name="Fischbach M."/>
            <person name="Godfrey P."/>
            <person name="Ward D."/>
            <person name="Young S."/>
            <person name="Zeng Q."/>
            <person name="Koehrsen M."/>
            <person name="Alvarado L."/>
            <person name="Berlin A.M."/>
            <person name="Bochicchio J."/>
            <person name="Borenstein D."/>
            <person name="Chapman S.B."/>
            <person name="Chen Z."/>
            <person name="Engels R."/>
            <person name="Freedman E."/>
            <person name="Gellesch M."/>
            <person name="Goldberg J."/>
            <person name="Griggs A."/>
            <person name="Gujja S."/>
            <person name="Heilman E.R."/>
            <person name="Heiman D.I."/>
            <person name="Hepburn T.A."/>
            <person name="Howarth C."/>
            <person name="Jen D."/>
            <person name="Larson L."/>
            <person name="Lewis B."/>
            <person name="Mehta T."/>
            <person name="Park D."/>
            <person name="Pearson M."/>
            <person name="Richards J."/>
            <person name="Roberts A."/>
            <person name="Saif S."/>
            <person name="Shea T.D."/>
            <person name="Shenoy N."/>
            <person name="Sisk P."/>
            <person name="Stolte C."/>
            <person name="Sykes S.N."/>
            <person name="Thomson T."/>
            <person name="Walk T."/>
            <person name="White J."/>
            <person name="Yandava C."/>
            <person name="Straight P."/>
            <person name="Clardy J."/>
            <person name="Hung D."/>
            <person name="Kolter R."/>
            <person name="Mekalanos J."/>
            <person name="Walker S."/>
            <person name="Walsh C.T."/>
            <person name="Wieland-Brown L.C."/>
            <person name="Haas B."/>
            <person name="Nusbaum C."/>
            <person name="Birren B."/>
        </authorList>
    </citation>
    <scope>NUCLEOTIDE SEQUENCE [LARGE SCALE GENOMIC DNA]</scope>
    <source>
        <strain evidence="2">ATCC 25486 / DSM 40338 / CBS 914.69 / JCM 4507 / NBRC 13074 / NRRL 2958 / 5647</strain>
    </source>
</reference>
<sequence>MCLSHPPAWSLRAHAIRVPTRASPASPVALAGSCALLCGAARRCTTIHYLRVVTYRVVCAQNLPTFSAT</sequence>
<dbReference type="EMBL" id="CM000950">
    <property type="protein sequence ID" value="EDY62193.1"/>
    <property type="molecule type" value="Genomic_DNA"/>
</dbReference>
<accession>B5H5T2</accession>
<dbReference type="HOGENOM" id="CLU_2774250_0_0_11"/>
<dbReference type="AlphaFoldDB" id="B5H5T2"/>
<organism evidence="1 2">
    <name type="scientific">Streptomyces pristinaespiralis (strain ATCC 25486 / DSM 40338 / CBS 914.69 / JCM 4507 / KCC S-0507 / NBRC 13074 / NRRL 2958 / 5647)</name>
    <dbReference type="NCBI Taxonomy" id="457429"/>
    <lineage>
        <taxon>Bacteria</taxon>
        <taxon>Bacillati</taxon>
        <taxon>Actinomycetota</taxon>
        <taxon>Actinomycetes</taxon>
        <taxon>Kitasatosporales</taxon>
        <taxon>Streptomycetaceae</taxon>
        <taxon>Streptomyces</taxon>
    </lineage>
</organism>
<reference evidence="2" key="1">
    <citation type="submission" date="2008-02" db="EMBL/GenBank/DDBJ databases">
        <authorList>
            <consortium name="The Broad Institute Genome Sequencing Platform"/>
            <person name="Fischbach M."/>
            <person name="Ward D."/>
            <person name="Young S."/>
            <person name="Jaffe D."/>
            <person name="Gnerre S."/>
            <person name="Berlin A."/>
            <person name="Heiman D."/>
            <person name="Hepburn T."/>
            <person name="Sykes S."/>
            <person name="Alvarado L."/>
            <person name="Kodira C.D."/>
            <person name="Straight P."/>
            <person name="Clardy J."/>
            <person name="Hung D."/>
            <person name="Kolter R."/>
            <person name="Mekalanos J."/>
            <person name="Walker S."/>
            <person name="Walsh C.T."/>
            <person name="Lander E."/>
            <person name="Galagan J."/>
            <person name="Nusbaum C."/>
            <person name="Birren B."/>
        </authorList>
    </citation>
    <scope>NUCLEOTIDE SEQUENCE [LARGE SCALE GENOMIC DNA]</scope>
    <source>
        <strain evidence="2">ATCC 25486 / DSM 40338 / CBS 914.69 / JCM 4507 / NBRC 13074 / NRRL 2958 / 5647</strain>
    </source>
</reference>